<dbReference type="PROSITE" id="PS00580">
    <property type="entry name" value="RIBOSOMAL_L32E"/>
    <property type="match status" value="1"/>
</dbReference>
<dbReference type="GO" id="GO:0022625">
    <property type="term" value="C:cytosolic large ribosomal subunit"/>
    <property type="evidence" value="ECO:0007669"/>
    <property type="project" value="TreeGrafter"/>
</dbReference>
<dbReference type="PANTHER" id="PTHR23413:SF1">
    <property type="entry name" value="RIBOSOMAL PROTEIN L32"/>
    <property type="match status" value="1"/>
</dbReference>
<evidence type="ECO:0000313" key="5">
    <source>
        <dbReference type="Proteomes" id="UP001165065"/>
    </source>
</evidence>
<evidence type="ECO:0000256" key="1">
    <source>
        <dbReference type="ARBA" id="ARBA00008431"/>
    </source>
</evidence>
<dbReference type="InterPro" id="IPR018263">
    <property type="entry name" value="Ribosomal_eL32_CS"/>
</dbReference>
<dbReference type="SMART" id="SM01393">
    <property type="entry name" value="Ribosomal_L32e"/>
    <property type="match status" value="1"/>
</dbReference>
<dbReference type="AlphaFoldDB" id="A0A9W7GL83"/>
<evidence type="ECO:0008006" key="6">
    <source>
        <dbReference type="Google" id="ProtNLM"/>
    </source>
</evidence>
<keyword evidence="3" id="KW-0687">Ribonucleoprotein</keyword>
<evidence type="ECO:0000256" key="2">
    <source>
        <dbReference type="ARBA" id="ARBA00022980"/>
    </source>
</evidence>
<reference evidence="5" key="1">
    <citation type="journal article" date="2023" name="Commun. Biol.">
        <title>Genome analysis of Parmales, the sister group of diatoms, reveals the evolutionary specialization of diatoms from phago-mixotrophs to photoautotrophs.</title>
        <authorList>
            <person name="Ban H."/>
            <person name="Sato S."/>
            <person name="Yoshikawa S."/>
            <person name="Yamada K."/>
            <person name="Nakamura Y."/>
            <person name="Ichinomiya M."/>
            <person name="Sato N."/>
            <person name="Blanc-Mathieu R."/>
            <person name="Endo H."/>
            <person name="Kuwata A."/>
            <person name="Ogata H."/>
        </authorList>
    </citation>
    <scope>NUCLEOTIDE SEQUENCE [LARGE SCALE GENOMIC DNA]</scope>
</reference>
<protein>
    <recommendedName>
        <fullName evidence="6">60S ribosomal protein L32</fullName>
    </recommendedName>
</protein>
<dbReference type="OrthoDB" id="268693at2759"/>
<accession>A0A9W7GL83</accession>
<dbReference type="GO" id="GO:0006412">
    <property type="term" value="P:translation"/>
    <property type="evidence" value="ECO:0007669"/>
    <property type="project" value="InterPro"/>
</dbReference>
<dbReference type="InterPro" id="IPR001515">
    <property type="entry name" value="Ribosomal_eL32"/>
</dbReference>
<dbReference type="CDD" id="cd00513">
    <property type="entry name" value="Ribosomal_L32_L32e"/>
    <property type="match status" value="1"/>
</dbReference>
<proteinExistence type="inferred from homology"/>
<dbReference type="SUPFAM" id="SSF52042">
    <property type="entry name" value="Ribosomal protein L32e"/>
    <property type="match status" value="1"/>
</dbReference>
<sequence>MAPKVTPLNKKTVVKKRTKKFARHQSDLFMRISNSSWRKPKGIDGRVQRRFKGAIPMPNVGYGSDKKTRNVLPNGFRKVVVSNVDELEMLLMHNRKYCGEIAHNVSSKNRKVIVERAEQLGVRLTNAGAKLKSEEDE</sequence>
<comment type="caution">
    <text evidence="4">The sequence shown here is derived from an EMBL/GenBank/DDBJ whole genome shotgun (WGS) entry which is preliminary data.</text>
</comment>
<dbReference type="Proteomes" id="UP001165065">
    <property type="component" value="Unassembled WGS sequence"/>
</dbReference>
<dbReference type="Pfam" id="PF01655">
    <property type="entry name" value="Ribosomal_L32e"/>
    <property type="match status" value="1"/>
</dbReference>
<dbReference type="InterPro" id="IPR036351">
    <property type="entry name" value="Ribosomal_eL32_sf"/>
</dbReference>
<name>A0A9W7GL83_9STRA</name>
<dbReference type="PANTHER" id="PTHR23413">
    <property type="entry name" value="60S RIBOSOMAL PROTEIN L32 AND DNA-DIRECTED RNA POLYMERASE II, SUBUNIT N"/>
    <property type="match status" value="1"/>
</dbReference>
<dbReference type="GO" id="GO:0003735">
    <property type="term" value="F:structural constituent of ribosome"/>
    <property type="evidence" value="ECO:0007669"/>
    <property type="project" value="InterPro"/>
</dbReference>
<organism evidence="4 5">
    <name type="scientific">Triparma columacea</name>
    <dbReference type="NCBI Taxonomy" id="722753"/>
    <lineage>
        <taxon>Eukaryota</taxon>
        <taxon>Sar</taxon>
        <taxon>Stramenopiles</taxon>
        <taxon>Ochrophyta</taxon>
        <taxon>Bolidophyceae</taxon>
        <taxon>Parmales</taxon>
        <taxon>Triparmaceae</taxon>
        <taxon>Triparma</taxon>
    </lineage>
</organism>
<comment type="similarity">
    <text evidence="1">Belongs to the eukaryotic ribosomal protein eL32 family.</text>
</comment>
<keyword evidence="5" id="KW-1185">Reference proteome</keyword>
<evidence type="ECO:0000256" key="3">
    <source>
        <dbReference type="ARBA" id="ARBA00023274"/>
    </source>
</evidence>
<evidence type="ECO:0000313" key="4">
    <source>
        <dbReference type="EMBL" id="GMI46343.1"/>
    </source>
</evidence>
<dbReference type="EMBL" id="BRYA01000294">
    <property type="protein sequence ID" value="GMI46343.1"/>
    <property type="molecule type" value="Genomic_DNA"/>
</dbReference>
<gene>
    <name evidence="4" type="ORF">TrCOL_g3368</name>
</gene>
<keyword evidence="2" id="KW-0689">Ribosomal protein</keyword>